<dbReference type="EMBL" id="SSHJ02000006">
    <property type="protein sequence ID" value="MFN0256019.1"/>
    <property type="molecule type" value="Genomic_DNA"/>
</dbReference>
<evidence type="ECO:0000313" key="2">
    <source>
        <dbReference type="EMBL" id="MFN0256019.1"/>
    </source>
</evidence>
<proteinExistence type="predicted"/>
<evidence type="ECO:0000259" key="1">
    <source>
        <dbReference type="Pfam" id="PF13302"/>
    </source>
</evidence>
<keyword evidence="2" id="KW-0012">Acyltransferase</keyword>
<dbReference type="Pfam" id="PF13302">
    <property type="entry name" value="Acetyltransf_3"/>
    <property type="match status" value="1"/>
</dbReference>
<accession>A0ABW9J672</accession>
<name>A0ABW9J672_9SPHI</name>
<dbReference type="Proteomes" id="UP001517247">
    <property type="component" value="Unassembled WGS sequence"/>
</dbReference>
<reference evidence="2 3" key="1">
    <citation type="submission" date="2024-12" db="EMBL/GenBank/DDBJ databases">
        <authorList>
            <person name="Hu S."/>
        </authorList>
    </citation>
    <scope>NUCLEOTIDE SEQUENCE [LARGE SCALE GENOMIC DNA]</scope>
    <source>
        <strain evidence="2 3">THG-T11</strain>
    </source>
</reference>
<organism evidence="2 3">
    <name type="scientific">Pedobacter ureilyticus</name>
    <dbReference type="NCBI Taxonomy" id="1393051"/>
    <lineage>
        <taxon>Bacteria</taxon>
        <taxon>Pseudomonadati</taxon>
        <taxon>Bacteroidota</taxon>
        <taxon>Sphingobacteriia</taxon>
        <taxon>Sphingobacteriales</taxon>
        <taxon>Sphingobacteriaceae</taxon>
        <taxon>Pedobacter</taxon>
    </lineage>
</organism>
<dbReference type="RefSeq" id="WP_138723125.1">
    <property type="nucleotide sequence ID" value="NZ_SSHJ02000006.1"/>
</dbReference>
<comment type="caution">
    <text evidence="2">The sequence shown here is derived from an EMBL/GenBank/DDBJ whole genome shotgun (WGS) entry which is preliminary data.</text>
</comment>
<protein>
    <submittedName>
        <fullName evidence="2">GNAT family N-acetyltransferase</fullName>
        <ecNumber evidence="2">2.3.-.-</ecNumber>
    </submittedName>
</protein>
<dbReference type="InterPro" id="IPR000182">
    <property type="entry name" value="GNAT_dom"/>
</dbReference>
<dbReference type="Gene3D" id="3.40.630.30">
    <property type="match status" value="1"/>
</dbReference>
<keyword evidence="2" id="KW-0808">Transferase</keyword>
<dbReference type="SUPFAM" id="SSF55729">
    <property type="entry name" value="Acyl-CoA N-acyltransferases (Nat)"/>
    <property type="match status" value="1"/>
</dbReference>
<keyword evidence="3" id="KW-1185">Reference proteome</keyword>
<dbReference type="InterPro" id="IPR051531">
    <property type="entry name" value="N-acetyltransferase"/>
</dbReference>
<dbReference type="GO" id="GO:0016746">
    <property type="term" value="F:acyltransferase activity"/>
    <property type="evidence" value="ECO:0007669"/>
    <property type="project" value="UniProtKB-KW"/>
</dbReference>
<dbReference type="PANTHER" id="PTHR43792">
    <property type="entry name" value="GNAT FAMILY, PUTATIVE (AFU_ORTHOLOGUE AFUA_3G00765)-RELATED-RELATED"/>
    <property type="match status" value="1"/>
</dbReference>
<dbReference type="InterPro" id="IPR016181">
    <property type="entry name" value="Acyl_CoA_acyltransferase"/>
</dbReference>
<dbReference type="EC" id="2.3.-.-" evidence="2"/>
<gene>
    <name evidence="2" type="ORF">E6A44_010580</name>
</gene>
<evidence type="ECO:0000313" key="3">
    <source>
        <dbReference type="Proteomes" id="UP001517247"/>
    </source>
</evidence>
<feature type="domain" description="N-acetyltransferase" evidence="1">
    <location>
        <begin position="16"/>
        <end position="154"/>
    </location>
</feature>
<sequence>MSNLNFTPFPEIRTERLLLRQVLLTDAEAVMKIRGNEEAMRYIPRPRAKTKEDALAVIEMLTNGIKEGKSINWAISNIENPLEIYGIMGYVNFYPELGKAEIGYMLHPDYWGKGYVPEAILEVEKFGFEQINLQSIEAKIDPRNDNSRKILQRNNYQFDRLAKKEMTFQEEELDSEYYIKHRTS</sequence>